<protein>
    <submittedName>
        <fullName evidence="2">Uncharacterized protein</fullName>
    </submittedName>
</protein>
<feature type="transmembrane region" description="Helical" evidence="1">
    <location>
        <begin position="202"/>
        <end position="223"/>
    </location>
</feature>
<proteinExistence type="predicted"/>
<dbReference type="AlphaFoldDB" id="A0A5D0QRY7"/>
<keyword evidence="3" id="KW-1185">Reference proteome</keyword>
<sequence length="224" mass="26646">MIKHHNYYKVHLPNKQYNGENEDELAEILMEEAHLVSNGKWTKNYTAKNPKTDQFEISLYPSILYATNKLNYSENEKFRTINNFLDNQFVDFLERFNPLYKCTSFIEYHLYYFKGEKTEFYKHIKYQILSVVKKRKESKKKNFDYESLEQILIDWINEKMKVKEQKKSIFNAENVIINKKSKIKNQSIGNQKETKESSWSKATVIITLIVGIATIIGIVWGIMN</sequence>
<dbReference type="EMBL" id="VSKL01000005">
    <property type="protein sequence ID" value="TYB71983.1"/>
    <property type="molecule type" value="Genomic_DNA"/>
</dbReference>
<reference evidence="2 3" key="1">
    <citation type="submission" date="2019-08" db="EMBL/GenBank/DDBJ databases">
        <title>Genomes of Antarctic Bizionia species.</title>
        <authorList>
            <person name="Bowman J.P."/>
        </authorList>
    </citation>
    <scope>NUCLEOTIDE SEQUENCE [LARGE SCALE GENOMIC DNA]</scope>
    <source>
        <strain evidence="2 3">APA-1</strain>
    </source>
</reference>
<evidence type="ECO:0000313" key="3">
    <source>
        <dbReference type="Proteomes" id="UP000324358"/>
    </source>
</evidence>
<evidence type="ECO:0000256" key="1">
    <source>
        <dbReference type="SAM" id="Phobius"/>
    </source>
</evidence>
<keyword evidence="1" id="KW-0472">Membrane</keyword>
<dbReference type="Proteomes" id="UP000324358">
    <property type="component" value="Unassembled WGS sequence"/>
</dbReference>
<accession>A0A5D0QRY7</accession>
<comment type="caution">
    <text evidence="2">The sequence shown here is derived from an EMBL/GenBank/DDBJ whole genome shotgun (WGS) entry which is preliminary data.</text>
</comment>
<dbReference type="OrthoDB" id="1442022at2"/>
<organism evidence="2 3">
    <name type="scientific">Bizionia algoritergicola</name>
    <dbReference type="NCBI Taxonomy" id="291187"/>
    <lineage>
        <taxon>Bacteria</taxon>
        <taxon>Pseudomonadati</taxon>
        <taxon>Bacteroidota</taxon>
        <taxon>Flavobacteriia</taxon>
        <taxon>Flavobacteriales</taxon>
        <taxon>Flavobacteriaceae</taxon>
        <taxon>Bizionia</taxon>
    </lineage>
</organism>
<keyword evidence="1" id="KW-0812">Transmembrane</keyword>
<gene>
    <name evidence="2" type="ORF">ES675_12510</name>
</gene>
<evidence type="ECO:0000313" key="2">
    <source>
        <dbReference type="EMBL" id="TYB71983.1"/>
    </source>
</evidence>
<name>A0A5D0QRY7_9FLAO</name>
<dbReference type="RefSeq" id="WP_066253091.1">
    <property type="nucleotide sequence ID" value="NZ_VSKL01000005.1"/>
</dbReference>
<keyword evidence="1" id="KW-1133">Transmembrane helix</keyword>